<sequence length="665" mass="73169">MEDCCGRTGRETGKFWEEQRGIVEGNGVSSVGLEEIGRCGLGLRVSTRIVGDGSVGRRFLRSDWLAFGERVVSRNTPSLPPAQLSFSSGEKPPPAAQPPLQPGSRAAANRPGFRRSGSRRPTPANRSGFTGFRSVSAVTARPRVVHCEKVSKEVREYFQRELERTKKLTAQRAQEKLRKEKAAAEGNYPGGGEVYAAYDEEAELQSALNQSRAEEEFRRGVQQRGGAYEHGGGSSTRGEGTLQRMLRRATSARQTPGVTDYNLGSSRKRKYHIAPSKVVPKRQRGQATGKGKQKEIEVLSGEDTDDVMMGMVAVMVMMAMMVVAVVAAVAVLLAVAGAEACHLQTHLLDIDHGAPMSQRRTVGPTDYDSPQFSSSSSYRESSHGLPPETDCTGDLNSKFEFNRFPPVTGQTGPVYRYRRPAVRTTGPVWLTLVVSRGSWEGIFCVLIGLLTRSAYCADSAQSRCGSVPAGANQWKEEREGSQRLTTRVYLTVGNRPMKAQRLPNPNPPSPNGQRSHSPPPLPAQPPGRFHRLAGPVNPGRVQDRRFFAAGRRNRHASRLTALVVPPFRFPTNRPANRSNRSANRSNRSKPATRGIWIQNLNLAGFPPNRPANRSNRSLVCSGWWAKSEHRIKQTWDLATARQQGVTWSWSHSLATKLDRGTGQKF</sequence>
<feature type="compositionally biased region" description="Pro residues" evidence="1">
    <location>
        <begin position="91"/>
        <end position="101"/>
    </location>
</feature>
<gene>
    <name evidence="3" type="ORF">HU200_026224</name>
</gene>
<organism evidence="3 4">
    <name type="scientific">Digitaria exilis</name>
    <dbReference type="NCBI Taxonomy" id="1010633"/>
    <lineage>
        <taxon>Eukaryota</taxon>
        <taxon>Viridiplantae</taxon>
        <taxon>Streptophyta</taxon>
        <taxon>Embryophyta</taxon>
        <taxon>Tracheophyta</taxon>
        <taxon>Spermatophyta</taxon>
        <taxon>Magnoliopsida</taxon>
        <taxon>Liliopsida</taxon>
        <taxon>Poales</taxon>
        <taxon>Poaceae</taxon>
        <taxon>PACMAD clade</taxon>
        <taxon>Panicoideae</taxon>
        <taxon>Panicodae</taxon>
        <taxon>Paniceae</taxon>
        <taxon>Anthephorinae</taxon>
        <taxon>Digitaria</taxon>
    </lineage>
</organism>
<accession>A0A835EXK6</accession>
<reference evidence="3" key="1">
    <citation type="submission" date="2020-07" db="EMBL/GenBank/DDBJ databases">
        <title>Genome sequence and genetic diversity analysis of an under-domesticated orphan crop, white fonio (Digitaria exilis).</title>
        <authorList>
            <person name="Bennetzen J.L."/>
            <person name="Chen S."/>
            <person name="Ma X."/>
            <person name="Wang X."/>
            <person name="Yssel A.E.J."/>
            <person name="Chaluvadi S.R."/>
            <person name="Johnson M."/>
            <person name="Gangashetty P."/>
            <person name="Hamidou F."/>
            <person name="Sanogo M.D."/>
            <person name="Zwaenepoel A."/>
            <person name="Wallace J."/>
            <person name="Van De Peer Y."/>
            <person name="Van Deynze A."/>
        </authorList>
    </citation>
    <scope>NUCLEOTIDE SEQUENCE</scope>
    <source>
        <tissue evidence="3">Leaves</tissue>
    </source>
</reference>
<dbReference type="EMBL" id="JACEFO010001719">
    <property type="protein sequence ID" value="KAF8717111.1"/>
    <property type="molecule type" value="Genomic_DNA"/>
</dbReference>
<feature type="compositionally biased region" description="Low complexity" evidence="1">
    <location>
        <begin position="369"/>
        <end position="379"/>
    </location>
</feature>
<dbReference type="Proteomes" id="UP000636709">
    <property type="component" value="Unassembled WGS sequence"/>
</dbReference>
<evidence type="ECO:0000256" key="1">
    <source>
        <dbReference type="SAM" id="MobiDB-lite"/>
    </source>
</evidence>
<feature type="transmembrane region" description="Helical" evidence="2">
    <location>
        <begin position="312"/>
        <end position="336"/>
    </location>
</feature>
<protein>
    <submittedName>
        <fullName evidence="3">Uncharacterized protein</fullName>
    </submittedName>
</protein>
<keyword evidence="4" id="KW-1185">Reference proteome</keyword>
<dbReference type="AlphaFoldDB" id="A0A835EXK6"/>
<name>A0A835EXK6_9POAL</name>
<feature type="region of interest" description="Disordered" evidence="1">
    <location>
        <begin position="76"/>
        <end position="130"/>
    </location>
</feature>
<evidence type="ECO:0000256" key="2">
    <source>
        <dbReference type="SAM" id="Phobius"/>
    </source>
</evidence>
<feature type="region of interest" description="Disordered" evidence="1">
    <location>
        <begin position="358"/>
        <end position="389"/>
    </location>
</feature>
<feature type="region of interest" description="Disordered" evidence="1">
    <location>
        <begin position="493"/>
        <end position="539"/>
    </location>
</feature>
<proteinExistence type="predicted"/>
<evidence type="ECO:0000313" key="3">
    <source>
        <dbReference type="EMBL" id="KAF8717111.1"/>
    </source>
</evidence>
<keyword evidence="2" id="KW-0472">Membrane</keyword>
<feature type="compositionally biased region" description="Low complexity" evidence="1">
    <location>
        <begin position="572"/>
        <end position="585"/>
    </location>
</feature>
<keyword evidence="2" id="KW-1133">Transmembrane helix</keyword>
<comment type="caution">
    <text evidence="3">The sequence shown here is derived from an EMBL/GenBank/DDBJ whole genome shotgun (WGS) entry which is preliminary data.</text>
</comment>
<keyword evidence="2" id="KW-0812">Transmembrane</keyword>
<evidence type="ECO:0000313" key="4">
    <source>
        <dbReference type="Proteomes" id="UP000636709"/>
    </source>
</evidence>
<feature type="region of interest" description="Disordered" evidence="1">
    <location>
        <begin position="568"/>
        <end position="591"/>
    </location>
</feature>